<feature type="domain" description="Malectin" evidence="2">
    <location>
        <begin position="8"/>
        <end position="52"/>
    </location>
</feature>
<dbReference type="EMBL" id="QGKX02002183">
    <property type="protein sequence ID" value="KAF3485059.1"/>
    <property type="molecule type" value="Genomic_DNA"/>
</dbReference>
<gene>
    <name evidence="3" type="ORF">F2Q69_00056757</name>
</gene>
<comment type="caution">
    <text evidence="3">The sequence shown here is derived from an EMBL/GenBank/DDBJ whole genome shotgun (WGS) entry which is preliminary data.</text>
</comment>
<reference evidence="3" key="1">
    <citation type="submission" date="2019-12" db="EMBL/GenBank/DDBJ databases">
        <title>Genome sequencing and annotation of Brassica cretica.</title>
        <authorList>
            <person name="Studholme D.J."/>
            <person name="Sarris P."/>
        </authorList>
    </citation>
    <scope>NUCLEOTIDE SEQUENCE</scope>
    <source>
        <strain evidence="3">PFS-109/04</strain>
        <tissue evidence="3">Leaf</tissue>
    </source>
</reference>
<evidence type="ECO:0000313" key="3">
    <source>
        <dbReference type="EMBL" id="KAF3485059.1"/>
    </source>
</evidence>
<feature type="transmembrane region" description="Helical" evidence="1">
    <location>
        <begin position="64"/>
        <end position="87"/>
    </location>
</feature>
<keyword evidence="1" id="KW-0472">Membrane</keyword>
<dbReference type="Gene3D" id="2.60.120.430">
    <property type="entry name" value="Galactose-binding lectin"/>
    <property type="match status" value="1"/>
</dbReference>
<keyword evidence="1" id="KW-1133">Transmembrane helix</keyword>
<evidence type="ECO:0000259" key="2">
    <source>
        <dbReference type="Pfam" id="PF11721"/>
    </source>
</evidence>
<proteinExistence type="predicted"/>
<dbReference type="Pfam" id="PF11721">
    <property type="entry name" value="Malectin"/>
    <property type="match status" value="1"/>
</dbReference>
<dbReference type="InterPro" id="IPR021720">
    <property type="entry name" value="Malectin_dom"/>
</dbReference>
<evidence type="ECO:0000256" key="1">
    <source>
        <dbReference type="SAM" id="Phobius"/>
    </source>
</evidence>
<organism evidence="3 4">
    <name type="scientific">Brassica cretica</name>
    <name type="common">Mustard</name>
    <dbReference type="NCBI Taxonomy" id="69181"/>
    <lineage>
        <taxon>Eukaryota</taxon>
        <taxon>Viridiplantae</taxon>
        <taxon>Streptophyta</taxon>
        <taxon>Embryophyta</taxon>
        <taxon>Tracheophyta</taxon>
        <taxon>Spermatophyta</taxon>
        <taxon>Magnoliopsida</taxon>
        <taxon>eudicotyledons</taxon>
        <taxon>Gunneridae</taxon>
        <taxon>Pentapetalae</taxon>
        <taxon>rosids</taxon>
        <taxon>malvids</taxon>
        <taxon>Brassicales</taxon>
        <taxon>Brassicaceae</taxon>
        <taxon>Brassiceae</taxon>
        <taxon>Brassica</taxon>
    </lineage>
</organism>
<accession>A0A8S9MUD0</accession>
<sequence>MFNDSNSYTNLGKHIFDIHIQRVLVLKDFNIAEEAKGDGKAVVKTFPVTLNKLRTRPLQVQSRIWVGIRVGLAVFFLLLIGCGILWFNGLLTSKICVEGACGEVKYADLVHSRLQAYDREETLVMMDAKLVNISNEVKMEVEAEVEAEDSSEEEIIKDFYGIADDISEISLVGWRFKGK</sequence>
<dbReference type="AlphaFoldDB" id="A0A8S9MUD0"/>
<protein>
    <recommendedName>
        <fullName evidence="2">Malectin domain-containing protein</fullName>
    </recommendedName>
</protein>
<keyword evidence="1" id="KW-0812">Transmembrane</keyword>
<dbReference type="Proteomes" id="UP000712600">
    <property type="component" value="Unassembled WGS sequence"/>
</dbReference>
<evidence type="ECO:0000313" key="4">
    <source>
        <dbReference type="Proteomes" id="UP000712600"/>
    </source>
</evidence>
<name>A0A8S9MUD0_BRACR</name>